<dbReference type="KEGG" id="cqi:110717453"/>
<evidence type="ECO:0000256" key="4">
    <source>
        <dbReference type="ARBA" id="ARBA00022527"/>
    </source>
</evidence>
<feature type="binding site" evidence="19">
    <location>
        <position position="99"/>
    </location>
    <ligand>
        <name>ATP</name>
        <dbReference type="ChEBI" id="CHEBI:30616"/>
    </ligand>
</feature>
<dbReference type="Gene3D" id="1.10.238.10">
    <property type="entry name" value="EF-hand"/>
    <property type="match status" value="1"/>
</dbReference>
<comment type="catalytic activity">
    <reaction evidence="18">
        <text>L-seryl-[protein] + ATP = O-phospho-L-seryl-[protein] + ADP + H(+)</text>
        <dbReference type="Rhea" id="RHEA:17989"/>
        <dbReference type="Rhea" id="RHEA-COMP:9863"/>
        <dbReference type="Rhea" id="RHEA-COMP:11604"/>
        <dbReference type="ChEBI" id="CHEBI:15378"/>
        <dbReference type="ChEBI" id="CHEBI:29999"/>
        <dbReference type="ChEBI" id="CHEBI:30616"/>
        <dbReference type="ChEBI" id="CHEBI:83421"/>
        <dbReference type="ChEBI" id="CHEBI:456216"/>
        <dbReference type="EC" id="2.7.11.1"/>
    </reaction>
</comment>
<dbReference type="PROSITE" id="PS50222">
    <property type="entry name" value="EF_HAND_2"/>
    <property type="match status" value="4"/>
</dbReference>
<comment type="similarity">
    <text evidence="2">Belongs to the protein kinase superfamily. CAMK Ser/Thr protein kinase family. CaMK subfamily.</text>
</comment>
<comment type="subcellular location">
    <subcellularLocation>
        <location evidence="1">Membrane</location>
        <topology evidence="1">Lipid-anchor</topology>
    </subcellularLocation>
</comment>
<sequence length="544" mass="61966">MGGCISTFPPNGSRHLRRKGDVKNGSKRSRGLPEDHNNVPGRKSRSSTTNSRLITVLGDSCIGNNIKQKYAFGKELGRGEFGVTYLCTELDTGENYACKTISKSKLRTEVDIEDVRREVEIMRHFPKHPNIVAFQEAYEDKEAVYLVMELCEGGELFDRIVSRGHYCERAASQVVRTILQVVKVCHAHGVIHRDLKPENFLFANKNENAALKAIDFGLSIFFEPGQRFNEIVGSPYYMAPEVLRRNYGPEIDVWSAGVILYILLCGVPPFWAETEEGIAQAIVKGVIDFDRDPWPRVSPLAKDLVKHMLDQNPYSRMTVDEVLEHPWMKNANNNADVPLGHNVRTRIKQFSLMNKFKKKVLRVVADTLPDEQVEKLRRTFNMMDTDKNGSLSFEELKQGLLKLGHVLPDSDVQMILDAADLDGNGTLDCGEFLTLSIHLQKMGDDEHLQRAFKYFDKDHSGYIEFEELKEELLSDDANEGTKNEQVIRDILFDADLNKDGRIDYNEFKAMMHSGMDWKMCSRQYSKAMFNKLSTKLFNHSGLLK</sequence>
<dbReference type="InterPro" id="IPR008271">
    <property type="entry name" value="Ser/Thr_kinase_AS"/>
</dbReference>
<evidence type="ECO:0000256" key="17">
    <source>
        <dbReference type="ARBA" id="ARBA00047899"/>
    </source>
</evidence>
<proteinExistence type="inferred from homology"/>
<dbReference type="CDD" id="cd05117">
    <property type="entry name" value="STKc_CAMK"/>
    <property type="match status" value="1"/>
</dbReference>
<evidence type="ECO:0000256" key="8">
    <source>
        <dbReference type="ARBA" id="ARBA00022723"/>
    </source>
</evidence>
<protein>
    <recommendedName>
        <fullName evidence="3">non-specific serine/threonine protein kinase</fullName>
        <ecNumber evidence="3">2.7.11.1</ecNumber>
    </recommendedName>
</protein>
<feature type="region of interest" description="Disordered" evidence="20">
    <location>
        <begin position="1"/>
        <end position="50"/>
    </location>
</feature>
<keyword evidence="10 19" id="KW-0547">Nucleotide-binding</keyword>
<feature type="domain" description="EF-hand" evidence="22">
    <location>
        <begin position="443"/>
        <end position="478"/>
    </location>
</feature>
<dbReference type="EnsemblPlants" id="AUR62002283-RA">
    <property type="protein sequence ID" value="AUR62002283-RA:cds"/>
    <property type="gene ID" value="AUR62002283"/>
</dbReference>
<evidence type="ECO:0000256" key="5">
    <source>
        <dbReference type="ARBA" id="ARBA00022553"/>
    </source>
</evidence>
<dbReference type="Proteomes" id="UP000596660">
    <property type="component" value="Unplaced"/>
</dbReference>
<dbReference type="InterPro" id="IPR000719">
    <property type="entry name" value="Prot_kinase_dom"/>
</dbReference>
<dbReference type="SMART" id="SM00220">
    <property type="entry name" value="S_TKc"/>
    <property type="match status" value="1"/>
</dbReference>
<evidence type="ECO:0000256" key="20">
    <source>
        <dbReference type="SAM" id="MobiDB-lite"/>
    </source>
</evidence>
<dbReference type="OMA" id="IMRCLPK"/>
<evidence type="ECO:0000256" key="19">
    <source>
        <dbReference type="PROSITE-ProRule" id="PRU10141"/>
    </source>
</evidence>
<evidence type="ECO:0000256" key="12">
    <source>
        <dbReference type="ARBA" id="ARBA00022837"/>
    </source>
</evidence>
<dbReference type="PROSITE" id="PS00018">
    <property type="entry name" value="EF_HAND_1"/>
    <property type="match status" value="4"/>
</dbReference>
<dbReference type="InterPro" id="IPR011992">
    <property type="entry name" value="EF-hand-dom_pair"/>
</dbReference>
<keyword evidence="7" id="KW-0519">Myristate</keyword>
<dbReference type="InterPro" id="IPR002048">
    <property type="entry name" value="EF_hand_dom"/>
</dbReference>
<evidence type="ECO:0000256" key="14">
    <source>
        <dbReference type="ARBA" id="ARBA00023136"/>
    </source>
</evidence>
<dbReference type="PROSITE" id="PS00107">
    <property type="entry name" value="PROTEIN_KINASE_ATP"/>
    <property type="match status" value="1"/>
</dbReference>
<comment type="similarity">
    <text evidence="16">Belongs to the protein kinase superfamily. Ser/Thr protein kinase family. CDPK subfamily.</text>
</comment>
<evidence type="ECO:0000256" key="11">
    <source>
        <dbReference type="ARBA" id="ARBA00022777"/>
    </source>
</evidence>
<feature type="domain" description="EF-hand" evidence="22">
    <location>
        <begin position="407"/>
        <end position="442"/>
    </location>
</feature>
<evidence type="ECO:0000259" key="21">
    <source>
        <dbReference type="PROSITE" id="PS50011"/>
    </source>
</evidence>
<organism evidence="23 24">
    <name type="scientific">Chenopodium quinoa</name>
    <name type="common">Quinoa</name>
    <dbReference type="NCBI Taxonomy" id="63459"/>
    <lineage>
        <taxon>Eukaryota</taxon>
        <taxon>Viridiplantae</taxon>
        <taxon>Streptophyta</taxon>
        <taxon>Embryophyta</taxon>
        <taxon>Tracheophyta</taxon>
        <taxon>Spermatophyta</taxon>
        <taxon>Magnoliopsida</taxon>
        <taxon>eudicotyledons</taxon>
        <taxon>Gunneridae</taxon>
        <taxon>Pentapetalae</taxon>
        <taxon>Caryophyllales</taxon>
        <taxon>Chenopodiaceae</taxon>
        <taxon>Chenopodioideae</taxon>
        <taxon>Atripliceae</taxon>
        <taxon>Chenopodium</taxon>
    </lineage>
</organism>
<dbReference type="CDD" id="cd00051">
    <property type="entry name" value="EFh"/>
    <property type="match status" value="1"/>
</dbReference>
<dbReference type="Gramene" id="AUR62002283-RA">
    <property type="protein sequence ID" value="AUR62002283-RA:cds"/>
    <property type="gene ID" value="AUR62002283"/>
</dbReference>
<evidence type="ECO:0000256" key="9">
    <source>
        <dbReference type="ARBA" id="ARBA00022737"/>
    </source>
</evidence>
<keyword evidence="11" id="KW-0418">Kinase</keyword>
<name>A0A803KTC5_CHEQI</name>
<feature type="domain" description="EF-hand" evidence="22">
    <location>
        <begin position="371"/>
        <end position="406"/>
    </location>
</feature>
<keyword evidence="14" id="KW-0472">Membrane</keyword>
<dbReference type="Gene3D" id="3.30.200.20">
    <property type="entry name" value="Phosphorylase Kinase, domain 1"/>
    <property type="match status" value="1"/>
</dbReference>
<dbReference type="InterPro" id="IPR018247">
    <property type="entry name" value="EF_Hand_1_Ca_BS"/>
</dbReference>
<dbReference type="InterPro" id="IPR050205">
    <property type="entry name" value="CDPK_Ser/Thr_kinases"/>
</dbReference>
<keyword evidence="9" id="KW-0677">Repeat</keyword>
<keyword evidence="24" id="KW-1185">Reference proteome</keyword>
<keyword evidence="13 19" id="KW-0067">ATP-binding</keyword>
<dbReference type="PROSITE" id="PS50011">
    <property type="entry name" value="PROTEIN_KINASE_DOM"/>
    <property type="match status" value="1"/>
</dbReference>
<evidence type="ECO:0000256" key="15">
    <source>
        <dbReference type="ARBA" id="ARBA00023288"/>
    </source>
</evidence>
<keyword evidence="12" id="KW-0106">Calcium</keyword>
<dbReference type="FunFam" id="1.10.238.10:FF:000050">
    <property type="entry name" value="Calcium-dependent protein kinase 7"/>
    <property type="match status" value="1"/>
</dbReference>
<gene>
    <name evidence="23" type="primary">LOC110717453</name>
</gene>
<evidence type="ECO:0000256" key="6">
    <source>
        <dbReference type="ARBA" id="ARBA00022679"/>
    </source>
</evidence>
<dbReference type="EC" id="2.7.11.1" evidence="3"/>
<keyword evidence="5" id="KW-0597">Phosphoprotein</keyword>
<dbReference type="SUPFAM" id="SSF56112">
    <property type="entry name" value="Protein kinase-like (PK-like)"/>
    <property type="match status" value="1"/>
</dbReference>
<evidence type="ECO:0000256" key="10">
    <source>
        <dbReference type="ARBA" id="ARBA00022741"/>
    </source>
</evidence>
<evidence type="ECO:0000256" key="18">
    <source>
        <dbReference type="ARBA" id="ARBA00048679"/>
    </source>
</evidence>
<accession>A0A803KTC5</accession>
<dbReference type="PROSITE" id="PS00108">
    <property type="entry name" value="PROTEIN_KINASE_ST"/>
    <property type="match status" value="1"/>
</dbReference>
<dbReference type="GO" id="GO:0016020">
    <property type="term" value="C:membrane"/>
    <property type="evidence" value="ECO:0007669"/>
    <property type="project" value="UniProtKB-SubCell"/>
</dbReference>
<dbReference type="AlphaFoldDB" id="A0A803KTC5"/>
<keyword evidence="4" id="KW-0723">Serine/threonine-protein kinase</keyword>
<feature type="domain" description="Protein kinase" evidence="21">
    <location>
        <begin position="70"/>
        <end position="328"/>
    </location>
</feature>
<dbReference type="SUPFAM" id="SSF47473">
    <property type="entry name" value="EF-hand"/>
    <property type="match status" value="1"/>
</dbReference>
<dbReference type="Gene3D" id="1.10.510.10">
    <property type="entry name" value="Transferase(Phosphotransferase) domain 1"/>
    <property type="match status" value="1"/>
</dbReference>
<dbReference type="FunFam" id="3.30.200.20:FF:000004">
    <property type="entry name" value="Calcium-dependent protein kinase 1"/>
    <property type="match status" value="1"/>
</dbReference>
<feature type="domain" description="EF-hand" evidence="22">
    <location>
        <begin position="482"/>
        <end position="517"/>
    </location>
</feature>
<evidence type="ECO:0000256" key="16">
    <source>
        <dbReference type="ARBA" id="ARBA00024334"/>
    </source>
</evidence>
<dbReference type="GeneID" id="110717453"/>
<evidence type="ECO:0000256" key="7">
    <source>
        <dbReference type="ARBA" id="ARBA00022707"/>
    </source>
</evidence>
<dbReference type="PANTHER" id="PTHR24349">
    <property type="entry name" value="SERINE/THREONINE-PROTEIN KINASE"/>
    <property type="match status" value="1"/>
</dbReference>
<keyword evidence="15" id="KW-0449">Lipoprotein</keyword>
<reference evidence="23" key="1">
    <citation type="journal article" date="2017" name="Nature">
        <title>The genome of Chenopodium quinoa.</title>
        <authorList>
            <person name="Jarvis D.E."/>
            <person name="Ho Y.S."/>
            <person name="Lightfoot D.J."/>
            <person name="Schmoeckel S.M."/>
            <person name="Li B."/>
            <person name="Borm T.J.A."/>
            <person name="Ohyanagi H."/>
            <person name="Mineta K."/>
            <person name="Michell C.T."/>
            <person name="Saber N."/>
            <person name="Kharbatia N.M."/>
            <person name="Rupper R.R."/>
            <person name="Sharp A.R."/>
            <person name="Dally N."/>
            <person name="Boughton B.A."/>
            <person name="Woo Y.H."/>
            <person name="Gao G."/>
            <person name="Schijlen E.G.W.M."/>
            <person name="Guo X."/>
            <person name="Momin A.A."/>
            <person name="Negrao S."/>
            <person name="Al-Babili S."/>
            <person name="Gehring C."/>
            <person name="Roessner U."/>
            <person name="Jung C."/>
            <person name="Murphy K."/>
            <person name="Arold S.T."/>
            <person name="Gojobori T."/>
            <person name="van der Linden C.G."/>
            <person name="van Loo E.N."/>
            <person name="Jellen E.N."/>
            <person name="Maughan P.J."/>
            <person name="Tester M."/>
        </authorList>
    </citation>
    <scope>NUCLEOTIDE SEQUENCE [LARGE SCALE GENOMIC DNA]</scope>
    <source>
        <strain evidence="23">cv. PI 614886</strain>
    </source>
</reference>
<evidence type="ECO:0000313" key="23">
    <source>
        <dbReference type="EnsemblPlants" id="AUR62002283-RA:cds"/>
    </source>
</evidence>
<dbReference type="InterPro" id="IPR011009">
    <property type="entry name" value="Kinase-like_dom_sf"/>
</dbReference>
<dbReference type="GO" id="GO:0004674">
    <property type="term" value="F:protein serine/threonine kinase activity"/>
    <property type="evidence" value="ECO:0007669"/>
    <property type="project" value="UniProtKB-KW"/>
</dbReference>
<evidence type="ECO:0000256" key="13">
    <source>
        <dbReference type="ARBA" id="ARBA00022840"/>
    </source>
</evidence>
<dbReference type="GO" id="GO:0005524">
    <property type="term" value="F:ATP binding"/>
    <property type="evidence" value="ECO:0007669"/>
    <property type="project" value="UniProtKB-UniRule"/>
</dbReference>
<keyword evidence="6" id="KW-0808">Transferase</keyword>
<evidence type="ECO:0000259" key="22">
    <source>
        <dbReference type="PROSITE" id="PS50222"/>
    </source>
</evidence>
<keyword evidence="8" id="KW-0479">Metal-binding</keyword>
<evidence type="ECO:0000256" key="3">
    <source>
        <dbReference type="ARBA" id="ARBA00012513"/>
    </source>
</evidence>
<evidence type="ECO:0000313" key="24">
    <source>
        <dbReference type="Proteomes" id="UP000596660"/>
    </source>
</evidence>
<comment type="catalytic activity">
    <reaction evidence="17">
        <text>L-threonyl-[protein] + ATP = O-phospho-L-threonyl-[protein] + ADP + H(+)</text>
        <dbReference type="Rhea" id="RHEA:46608"/>
        <dbReference type="Rhea" id="RHEA-COMP:11060"/>
        <dbReference type="Rhea" id="RHEA-COMP:11605"/>
        <dbReference type="ChEBI" id="CHEBI:15378"/>
        <dbReference type="ChEBI" id="CHEBI:30013"/>
        <dbReference type="ChEBI" id="CHEBI:30616"/>
        <dbReference type="ChEBI" id="CHEBI:61977"/>
        <dbReference type="ChEBI" id="CHEBI:456216"/>
        <dbReference type="EC" id="2.7.11.1"/>
    </reaction>
</comment>
<dbReference type="InterPro" id="IPR017441">
    <property type="entry name" value="Protein_kinase_ATP_BS"/>
</dbReference>
<dbReference type="FunFam" id="1.10.510.10:FF:000067">
    <property type="entry name" value="calcium-dependent protein kinase 13"/>
    <property type="match status" value="1"/>
</dbReference>
<evidence type="ECO:0000256" key="2">
    <source>
        <dbReference type="ARBA" id="ARBA00005354"/>
    </source>
</evidence>
<dbReference type="OrthoDB" id="40902at2759"/>
<dbReference type="GO" id="GO:0005509">
    <property type="term" value="F:calcium ion binding"/>
    <property type="evidence" value="ECO:0007669"/>
    <property type="project" value="InterPro"/>
</dbReference>
<dbReference type="SMART" id="SM00054">
    <property type="entry name" value="EFh"/>
    <property type="match status" value="4"/>
</dbReference>
<evidence type="ECO:0000256" key="1">
    <source>
        <dbReference type="ARBA" id="ARBA00004635"/>
    </source>
</evidence>
<dbReference type="Pfam" id="PF00069">
    <property type="entry name" value="Pkinase"/>
    <property type="match status" value="1"/>
</dbReference>
<dbReference type="Pfam" id="PF13499">
    <property type="entry name" value="EF-hand_7"/>
    <property type="match status" value="2"/>
</dbReference>
<reference evidence="23" key="2">
    <citation type="submission" date="2021-03" db="UniProtKB">
        <authorList>
            <consortium name="EnsemblPlants"/>
        </authorList>
    </citation>
    <scope>IDENTIFICATION</scope>
</reference>
<dbReference type="SMR" id="A0A803KTC5"/>
<dbReference type="RefSeq" id="XP_021751845.1">
    <property type="nucleotide sequence ID" value="XM_021896153.1"/>
</dbReference>